<feature type="chain" id="PRO_5018710805" evidence="6">
    <location>
        <begin position="26"/>
        <end position="452"/>
    </location>
</feature>
<evidence type="ECO:0000313" key="10">
    <source>
        <dbReference type="Proteomes" id="UP000274593"/>
    </source>
</evidence>
<dbReference type="AlphaFoldDB" id="A0A3Q8RSQ3"/>
<evidence type="ECO:0000256" key="1">
    <source>
        <dbReference type="ARBA" id="ARBA00004442"/>
    </source>
</evidence>
<reference evidence="9 10" key="1">
    <citation type="submission" date="2018-09" db="EMBL/GenBank/DDBJ databases">
        <title>Insights into the microbiota of Asian seabass (Lates calcarifer) with tenacibaculosis symptoms and description of sp. nov. Tenacibaculum singaporense.</title>
        <authorList>
            <person name="Miyake S."/>
            <person name="Soh M."/>
            <person name="Azman M.N."/>
            <person name="Ngoh S.Y."/>
            <person name="Orban L."/>
        </authorList>
    </citation>
    <scope>NUCLEOTIDE SEQUENCE [LARGE SCALE GENOMIC DNA]</scope>
    <source>
        <strain evidence="9 10">DSM 106434</strain>
    </source>
</reference>
<feature type="domain" description="SusD-like N-terminal" evidence="8">
    <location>
        <begin position="28"/>
        <end position="226"/>
    </location>
</feature>
<keyword evidence="5" id="KW-0998">Cell outer membrane</keyword>
<dbReference type="Pfam" id="PF14322">
    <property type="entry name" value="SusD-like_3"/>
    <property type="match status" value="1"/>
</dbReference>
<sequence length="452" mass="50327">MKKIKSYKIIMALSLGAITLMPSCSDILDIEPQQNLSNNVALSSSSDLVTAARGMYDLMQDEDYYGRSMFVLPAVMSDEMFISSNNAGRYSEMQNYTFNSRTQWGRELWKEAYESINAANEIIAANITDLTTAGRNAKGEAYAVRALSHFNLVNFFALQYPESSDLGIALKTNTDPTELPSRSSVEQVYQQVINDLIEAESILDDSNNSGRFTKTAVQALLAKVYLYSGDKVNAADYASKVISTKGSLSSNWKNDILLEIRNTDIDNEGVNSFAYFIDQRGYGDGLARESLFNLYDDNDTRKSDWYLKGDRTGGEIDTQIITKFTLGGATSPNDDNYPIIRLPEMYLIRAEATMTTNPAQALIDLNAVANARNANTYGAINLDNILLERQKELAFEGHRLFDLIRNGKDINRTTDCSVQCSLPYSSNKDSFVLPIPQVELDANPNMQPNPNQ</sequence>
<dbReference type="SUPFAM" id="SSF48452">
    <property type="entry name" value="TPR-like"/>
    <property type="match status" value="1"/>
</dbReference>
<evidence type="ECO:0000313" key="9">
    <source>
        <dbReference type="EMBL" id="AZJ36573.1"/>
    </source>
</evidence>
<evidence type="ECO:0000259" key="7">
    <source>
        <dbReference type="Pfam" id="PF07980"/>
    </source>
</evidence>
<dbReference type="InterPro" id="IPR033985">
    <property type="entry name" value="SusD-like_N"/>
</dbReference>
<feature type="signal peptide" evidence="6">
    <location>
        <begin position="1"/>
        <end position="25"/>
    </location>
</feature>
<accession>A0A3Q8RSQ3</accession>
<dbReference type="Pfam" id="PF07980">
    <property type="entry name" value="SusD_RagB"/>
    <property type="match status" value="1"/>
</dbReference>
<name>A0A3Q8RSQ3_9FLAO</name>
<evidence type="ECO:0000256" key="2">
    <source>
        <dbReference type="ARBA" id="ARBA00006275"/>
    </source>
</evidence>
<dbReference type="KEGG" id="tsig:D6T69_13960"/>
<evidence type="ECO:0000256" key="4">
    <source>
        <dbReference type="ARBA" id="ARBA00023136"/>
    </source>
</evidence>
<comment type="subcellular location">
    <subcellularLocation>
        <location evidence="1">Cell outer membrane</location>
    </subcellularLocation>
</comment>
<gene>
    <name evidence="9" type="ORF">D6T69_13960</name>
</gene>
<comment type="similarity">
    <text evidence="2">Belongs to the SusD family.</text>
</comment>
<dbReference type="GO" id="GO:0009279">
    <property type="term" value="C:cell outer membrane"/>
    <property type="evidence" value="ECO:0007669"/>
    <property type="project" value="UniProtKB-SubCell"/>
</dbReference>
<dbReference type="Gene3D" id="1.25.40.900">
    <property type="match status" value="1"/>
</dbReference>
<evidence type="ECO:0000256" key="6">
    <source>
        <dbReference type="SAM" id="SignalP"/>
    </source>
</evidence>
<proteinExistence type="inferred from homology"/>
<keyword evidence="10" id="KW-1185">Reference proteome</keyword>
<evidence type="ECO:0000259" key="8">
    <source>
        <dbReference type="Pfam" id="PF14322"/>
    </source>
</evidence>
<dbReference type="InterPro" id="IPR011990">
    <property type="entry name" value="TPR-like_helical_dom_sf"/>
</dbReference>
<protein>
    <submittedName>
        <fullName evidence="9">RagB/SusD family nutrient uptake outer membrane protein</fullName>
    </submittedName>
</protein>
<dbReference type="InterPro" id="IPR012944">
    <property type="entry name" value="SusD_RagB_dom"/>
</dbReference>
<dbReference type="CDD" id="cd08977">
    <property type="entry name" value="SusD"/>
    <property type="match status" value="1"/>
</dbReference>
<feature type="domain" description="RagB/SusD" evidence="7">
    <location>
        <begin position="332"/>
        <end position="450"/>
    </location>
</feature>
<evidence type="ECO:0000256" key="3">
    <source>
        <dbReference type="ARBA" id="ARBA00022729"/>
    </source>
</evidence>
<organism evidence="9 10">
    <name type="scientific">Tenacibaculum singaporense</name>
    <dbReference type="NCBI Taxonomy" id="2358479"/>
    <lineage>
        <taxon>Bacteria</taxon>
        <taxon>Pseudomonadati</taxon>
        <taxon>Bacteroidota</taxon>
        <taxon>Flavobacteriia</taxon>
        <taxon>Flavobacteriales</taxon>
        <taxon>Flavobacteriaceae</taxon>
        <taxon>Tenacibaculum</taxon>
    </lineage>
</organism>
<keyword evidence="3 6" id="KW-0732">Signal</keyword>
<evidence type="ECO:0000256" key="5">
    <source>
        <dbReference type="ARBA" id="ARBA00023237"/>
    </source>
</evidence>
<dbReference type="Gene3D" id="2.20.20.130">
    <property type="match status" value="1"/>
</dbReference>
<dbReference type="RefSeq" id="WP_125068425.1">
    <property type="nucleotide sequence ID" value="NZ_CP032548.1"/>
</dbReference>
<dbReference type="Gene3D" id="1.25.40.390">
    <property type="match status" value="1"/>
</dbReference>
<dbReference type="Proteomes" id="UP000274593">
    <property type="component" value="Chromosome"/>
</dbReference>
<dbReference type="EMBL" id="CP032548">
    <property type="protein sequence ID" value="AZJ36573.1"/>
    <property type="molecule type" value="Genomic_DNA"/>
</dbReference>
<keyword evidence="4" id="KW-0472">Membrane</keyword>